<dbReference type="Proteomes" id="UP000236621">
    <property type="component" value="Unassembled WGS sequence"/>
</dbReference>
<evidence type="ECO:0008006" key="4">
    <source>
        <dbReference type="Google" id="ProtNLM"/>
    </source>
</evidence>
<accession>A0A2K3QIE2</accession>
<feature type="compositionally biased region" description="Pro residues" evidence="1">
    <location>
        <begin position="52"/>
        <end position="64"/>
    </location>
</feature>
<dbReference type="STRING" id="45235.A0A2K3QIE2"/>
<reference evidence="2 3" key="1">
    <citation type="submission" date="2017-08" db="EMBL/GenBank/DDBJ databases">
        <title>Harnessing the power of phylogenomics to disentangle the directionality and signatures of interkingdom host jumping in the parasitic fungal genus Tolypocladium.</title>
        <authorList>
            <person name="Quandt C.A."/>
            <person name="Patterson W."/>
            <person name="Spatafora J.W."/>
        </authorList>
    </citation>
    <scope>NUCLEOTIDE SEQUENCE [LARGE SCALE GENOMIC DNA]</scope>
    <source>
        <strain evidence="2 3">CBS 113982</strain>
    </source>
</reference>
<name>A0A2K3QIE2_9HYPO</name>
<protein>
    <recommendedName>
        <fullName evidence="4">BTB domain-containing protein</fullName>
    </recommendedName>
</protein>
<feature type="compositionally biased region" description="Low complexity" evidence="1">
    <location>
        <begin position="134"/>
        <end position="144"/>
    </location>
</feature>
<feature type="region of interest" description="Disordered" evidence="1">
    <location>
        <begin position="1"/>
        <end position="144"/>
    </location>
</feature>
<organism evidence="2 3">
    <name type="scientific">Tolypocladium capitatum</name>
    <dbReference type="NCBI Taxonomy" id="45235"/>
    <lineage>
        <taxon>Eukaryota</taxon>
        <taxon>Fungi</taxon>
        <taxon>Dikarya</taxon>
        <taxon>Ascomycota</taxon>
        <taxon>Pezizomycotina</taxon>
        <taxon>Sordariomycetes</taxon>
        <taxon>Hypocreomycetidae</taxon>
        <taxon>Hypocreales</taxon>
        <taxon>Ophiocordycipitaceae</taxon>
        <taxon>Tolypocladium</taxon>
    </lineage>
</organism>
<keyword evidence="3" id="KW-1185">Reference proteome</keyword>
<evidence type="ECO:0000256" key="1">
    <source>
        <dbReference type="SAM" id="MobiDB-lite"/>
    </source>
</evidence>
<evidence type="ECO:0000313" key="3">
    <source>
        <dbReference type="Proteomes" id="UP000236621"/>
    </source>
</evidence>
<sequence>MPRTSLDGRGRKALDGSSKSDEQAWMYRPRKSFPTNLKEASPPKTNPWRSIKPPPPRAPSPKTPSPKQQSPTTPSLKQRSPKSDNSLASPDRDETPRTSCANLAERRVSSNPSPPRQGSCQRGKAPATFEQQRSHSASPRSSRALFQAAAPRAGERHAHCIHQPPVLKVHRNILVRGSGWFRDGLPPPGRVSLITSGFDSLHDASTDADQGGAPVEVLFPGEARIVSHSLKFLYTGLLRRVAYPGDAGLEPCEFNHEKPHDIANIACCSLFYHTAVHLRAKAIACHVLHMLECTAKKWWEFLDAHFAGWFFGRDQGAAFGVHLRNALDAAYGYPEQHVVGPLRLALAGFLDVVLPLIVRQPEVVDLLCTRTWQRYSRAITADLVEFRRRRGGAQIPNGVTHDEATIEALLESNAMARRGAAARGSGGGANSR</sequence>
<dbReference type="AlphaFoldDB" id="A0A2K3QIE2"/>
<feature type="compositionally biased region" description="Low complexity" evidence="1">
    <location>
        <begin position="65"/>
        <end position="75"/>
    </location>
</feature>
<feature type="compositionally biased region" description="Basic and acidic residues" evidence="1">
    <location>
        <begin position="1"/>
        <end position="22"/>
    </location>
</feature>
<gene>
    <name evidence="2" type="ORF">TCAP_02784</name>
</gene>
<comment type="caution">
    <text evidence="2">The sequence shown here is derived from an EMBL/GenBank/DDBJ whole genome shotgun (WGS) entry which is preliminary data.</text>
</comment>
<evidence type="ECO:0000313" key="2">
    <source>
        <dbReference type="EMBL" id="PNY27289.1"/>
    </source>
</evidence>
<proteinExistence type="predicted"/>
<dbReference type="OrthoDB" id="4845755at2759"/>
<dbReference type="EMBL" id="NRSZ01000427">
    <property type="protein sequence ID" value="PNY27289.1"/>
    <property type="molecule type" value="Genomic_DNA"/>
</dbReference>